<dbReference type="RefSeq" id="WP_087210250.1">
    <property type="nucleotide sequence ID" value="NZ_CP021431.1"/>
</dbReference>
<proteinExistence type="predicted"/>
<dbReference type="InterPro" id="IPR053855">
    <property type="entry name" value="DUF6931"/>
</dbReference>
<dbReference type="Proteomes" id="UP000195273">
    <property type="component" value="Chromosome"/>
</dbReference>
<dbReference type="KEGG" id="lvs:LOKVESSMR4R_03093"/>
<organism evidence="1 2">
    <name type="scientific">Yoonia vestfoldensis</name>
    <dbReference type="NCBI Taxonomy" id="245188"/>
    <lineage>
        <taxon>Bacteria</taxon>
        <taxon>Pseudomonadati</taxon>
        <taxon>Pseudomonadota</taxon>
        <taxon>Alphaproteobacteria</taxon>
        <taxon>Rhodobacterales</taxon>
        <taxon>Paracoccaceae</taxon>
        <taxon>Yoonia</taxon>
    </lineage>
</organism>
<dbReference type="EMBL" id="CP021431">
    <property type="protein sequence ID" value="ARU02376.1"/>
    <property type="molecule type" value="Genomic_DNA"/>
</dbReference>
<keyword evidence="2" id="KW-1185">Reference proteome</keyword>
<evidence type="ECO:0000313" key="1">
    <source>
        <dbReference type="EMBL" id="ARU02376.1"/>
    </source>
</evidence>
<gene>
    <name evidence="1" type="ORF">LOKVESSMR4R_03093</name>
</gene>
<name>A0A1Y0EFF6_9RHOB</name>
<dbReference type="OrthoDB" id="5572566at2"/>
<accession>A0A1Y0EFF6</accession>
<sequence length="193" mass="20850">MFKKIPHSTSGEILTRAGFAAQTDDGLDPAMTPAAVLDALATPETIVDYIRFFAHAVPPREGICWSLAVIVTLCPAQTADEIHALDQVTAWLRDPSETRRRDCMAMADKLGNEGPVGWLCLAVGWCGSGSIVAGDLPEVLPPMWLHAKAVFGATALCLPDRAEDRAAPTQSIDALARRVADGFWPHLHPEEDR</sequence>
<dbReference type="AlphaFoldDB" id="A0A1Y0EFF6"/>
<evidence type="ECO:0000313" key="2">
    <source>
        <dbReference type="Proteomes" id="UP000195273"/>
    </source>
</evidence>
<protein>
    <submittedName>
        <fullName evidence="1">Uncharacterized protein</fullName>
    </submittedName>
</protein>
<dbReference type="Pfam" id="PF22011">
    <property type="entry name" value="DUF6931"/>
    <property type="match status" value="1"/>
</dbReference>
<reference evidence="1 2" key="1">
    <citation type="submission" date="2017-05" db="EMBL/GenBank/DDBJ databases">
        <title>Genome Sequence of Loktanella vestfoldensis Strain SMR4r Isolated from a Culture of the Diatom Skeletonema marinoi.</title>
        <authorList>
            <person name="Topel M."/>
            <person name="Pinder M.I.M."/>
            <person name="Johansson O.N."/>
            <person name="Kourtchenko O."/>
            <person name="Godhe A."/>
            <person name="Clarke A.K."/>
        </authorList>
    </citation>
    <scope>NUCLEOTIDE SEQUENCE [LARGE SCALE GENOMIC DNA]</scope>
    <source>
        <strain evidence="1 2">SMR4r</strain>
    </source>
</reference>